<name>A0A2A5WBL5_9GAMM</name>
<dbReference type="EMBL" id="NTJZ01000006">
    <property type="protein sequence ID" value="PDH33860.1"/>
    <property type="molecule type" value="Genomic_DNA"/>
</dbReference>
<keyword evidence="3 6" id="KW-0479">Metal-binding</keyword>
<keyword evidence="4" id="KW-0249">Electron transport</keyword>
<keyword evidence="2 6" id="KW-0349">Heme</keyword>
<evidence type="ECO:0000256" key="4">
    <source>
        <dbReference type="ARBA" id="ARBA00022982"/>
    </source>
</evidence>
<dbReference type="InterPro" id="IPR036909">
    <property type="entry name" value="Cyt_c-like_dom_sf"/>
</dbReference>
<dbReference type="PRINTS" id="PR00605">
    <property type="entry name" value="CYTCHROMECIC"/>
</dbReference>
<evidence type="ECO:0000256" key="2">
    <source>
        <dbReference type="ARBA" id="ARBA00022617"/>
    </source>
</evidence>
<organism evidence="8 9">
    <name type="scientific">OM182 bacterium MED-G28</name>
    <dbReference type="NCBI Taxonomy" id="1986256"/>
    <lineage>
        <taxon>Bacteria</taxon>
        <taxon>Pseudomonadati</taxon>
        <taxon>Pseudomonadota</taxon>
        <taxon>Gammaproteobacteria</taxon>
        <taxon>OMG group</taxon>
        <taxon>OM182 clade</taxon>
    </lineage>
</organism>
<evidence type="ECO:0000256" key="5">
    <source>
        <dbReference type="ARBA" id="ARBA00023004"/>
    </source>
</evidence>
<evidence type="ECO:0000313" key="8">
    <source>
        <dbReference type="EMBL" id="PDH33860.1"/>
    </source>
</evidence>
<evidence type="ECO:0000256" key="6">
    <source>
        <dbReference type="PROSITE-ProRule" id="PRU00433"/>
    </source>
</evidence>
<dbReference type="Gene3D" id="1.10.760.10">
    <property type="entry name" value="Cytochrome c-like domain"/>
    <property type="match status" value="1"/>
</dbReference>
<dbReference type="SUPFAM" id="SSF46626">
    <property type="entry name" value="Cytochrome c"/>
    <property type="match status" value="1"/>
</dbReference>
<keyword evidence="1" id="KW-0813">Transport</keyword>
<proteinExistence type="predicted"/>
<dbReference type="InterPro" id="IPR051459">
    <property type="entry name" value="Cytochrome_c-type_DH"/>
</dbReference>
<dbReference type="GO" id="GO:0009055">
    <property type="term" value="F:electron transfer activity"/>
    <property type="evidence" value="ECO:0007669"/>
    <property type="project" value="InterPro"/>
</dbReference>
<sequence length="116" mass="12495">MPYKSKILWIFCSLHWTAVSGSAENNGEQLFLENCAECHQVDGKGIPNIYPALAGNELVQASGEDVALVLIIGRGEMPSFDGAISSEEMASIINYVRNSFGNKGESITGKSIESLQ</sequence>
<gene>
    <name evidence="8" type="ORF">CNF02_07475</name>
</gene>
<dbReference type="InterPro" id="IPR009056">
    <property type="entry name" value="Cyt_c-like_dom"/>
</dbReference>
<dbReference type="Proteomes" id="UP000219329">
    <property type="component" value="Unassembled WGS sequence"/>
</dbReference>
<dbReference type="GO" id="GO:0005506">
    <property type="term" value="F:iron ion binding"/>
    <property type="evidence" value="ECO:0007669"/>
    <property type="project" value="InterPro"/>
</dbReference>
<dbReference type="InterPro" id="IPR008168">
    <property type="entry name" value="Cyt_C_IC"/>
</dbReference>
<dbReference type="PROSITE" id="PS51007">
    <property type="entry name" value="CYTC"/>
    <property type="match status" value="1"/>
</dbReference>
<evidence type="ECO:0000256" key="3">
    <source>
        <dbReference type="ARBA" id="ARBA00022723"/>
    </source>
</evidence>
<dbReference type="PANTHER" id="PTHR35008">
    <property type="entry name" value="BLL4482 PROTEIN-RELATED"/>
    <property type="match status" value="1"/>
</dbReference>
<dbReference type="GO" id="GO:0020037">
    <property type="term" value="F:heme binding"/>
    <property type="evidence" value="ECO:0007669"/>
    <property type="project" value="InterPro"/>
</dbReference>
<comment type="caution">
    <text evidence="8">The sequence shown here is derived from an EMBL/GenBank/DDBJ whole genome shotgun (WGS) entry which is preliminary data.</text>
</comment>
<dbReference type="Pfam" id="PF13442">
    <property type="entry name" value="Cytochrome_CBB3"/>
    <property type="match status" value="1"/>
</dbReference>
<keyword evidence="5 6" id="KW-0408">Iron</keyword>
<evidence type="ECO:0000259" key="7">
    <source>
        <dbReference type="PROSITE" id="PS51007"/>
    </source>
</evidence>
<reference evidence="8 9" key="1">
    <citation type="submission" date="2017-08" db="EMBL/GenBank/DDBJ databases">
        <title>Fine stratification of microbial communities through a metagenomic profile of the photic zone.</title>
        <authorList>
            <person name="Haro-Moreno J.M."/>
            <person name="Lopez-Perez M."/>
            <person name="De La Torre J."/>
            <person name="Picazo A."/>
            <person name="Camacho A."/>
            <person name="Rodriguez-Valera F."/>
        </authorList>
    </citation>
    <scope>NUCLEOTIDE SEQUENCE [LARGE SCALE GENOMIC DNA]</scope>
    <source>
        <strain evidence="8">MED-G28</strain>
    </source>
</reference>
<dbReference type="AlphaFoldDB" id="A0A2A5WBL5"/>
<evidence type="ECO:0000256" key="1">
    <source>
        <dbReference type="ARBA" id="ARBA00022448"/>
    </source>
</evidence>
<evidence type="ECO:0000313" key="9">
    <source>
        <dbReference type="Proteomes" id="UP000219329"/>
    </source>
</evidence>
<dbReference type="PANTHER" id="PTHR35008:SF8">
    <property type="entry name" value="ALCOHOL DEHYDROGENASE CYTOCHROME C SUBUNIT"/>
    <property type="match status" value="1"/>
</dbReference>
<protein>
    <submittedName>
        <fullName evidence="8">Cytochrome C</fullName>
    </submittedName>
</protein>
<accession>A0A2A5WBL5</accession>
<feature type="domain" description="Cytochrome c" evidence="7">
    <location>
        <begin position="22"/>
        <end position="100"/>
    </location>
</feature>